<comment type="caution">
    <text evidence="2">The sequence shown here is derived from an EMBL/GenBank/DDBJ whole genome shotgun (WGS) entry which is preliminary data.</text>
</comment>
<organism evidence="2 3">
    <name type="scientific">Intrasporangium calvum</name>
    <dbReference type="NCBI Taxonomy" id="53358"/>
    <lineage>
        <taxon>Bacteria</taxon>
        <taxon>Bacillati</taxon>
        <taxon>Actinomycetota</taxon>
        <taxon>Actinomycetes</taxon>
        <taxon>Micrococcales</taxon>
        <taxon>Intrasporangiaceae</taxon>
        <taxon>Intrasporangium</taxon>
    </lineage>
</organism>
<keyword evidence="3" id="KW-1185">Reference proteome</keyword>
<feature type="region of interest" description="Disordered" evidence="1">
    <location>
        <begin position="1"/>
        <end position="40"/>
    </location>
</feature>
<evidence type="ECO:0000313" key="3">
    <source>
        <dbReference type="Proteomes" id="UP001150259"/>
    </source>
</evidence>
<feature type="compositionally biased region" description="Low complexity" evidence="1">
    <location>
        <begin position="28"/>
        <end position="40"/>
    </location>
</feature>
<proteinExistence type="predicted"/>
<name>A0ABT5GHH5_9MICO</name>
<accession>A0ABT5GHH5</accession>
<sequence length="332" mass="34928">MPPTTNGDSRAVSRRPRASTRPAGGVALGDTAPAGAGTTPAALGADVTDELGRVAPTFGNVLTSVGLGVATSQTALDKGLVDSVRALADKKVKVVTDVIQTLDDDGLPDLDATELVTSEVSVLNFVTPTVHEWKHVRLAMDLEVGEIDRTQAMTFKREQVAIGANAVGMFWGFLGWFDTHDETKRTTVTSNARQEVDWSQGQVRVDALLAPREADGFTPPASVDIGPRLYFSQGSVTDAISSGIRTRSVKVRIKLLKASGAVNPSKNLVVEATGLGISFTTGGDFNGSTTNTDGEVEVTLSRVVPVGVTVTPRQFAVTASLGQIRQTTQITL</sequence>
<dbReference type="Proteomes" id="UP001150259">
    <property type="component" value="Unassembled WGS sequence"/>
</dbReference>
<protein>
    <submittedName>
        <fullName evidence="2">Uncharacterized protein</fullName>
    </submittedName>
</protein>
<evidence type="ECO:0000256" key="1">
    <source>
        <dbReference type="SAM" id="MobiDB-lite"/>
    </source>
</evidence>
<reference evidence="2 3" key="1">
    <citation type="submission" date="2022-11" db="EMBL/GenBank/DDBJ databases">
        <title>Anaerobic phenanthrene biodegradation by a DNRA strain PheN6.</title>
        <authorList>
            <person name="Zhang Z."/>
        </authorList>
    </citation>
    <scope>NUCLEOTIDE SEQUENCE [LARGE SCALE GENOMIC DNA]</scope>
    <source>
        <strain evidence="2 3">PheN6</strain>
    </source>
</reference>
<evidence type="ECO:0000313" key="2">
    <source>
        <dbReference type="EMBL" id="MDC5697708.1"/>
    </source>
</evidence>
<gene>
    <name evidence="2" type="ORF">OO014_10590</name>
</gene>
<dbReference type="EMBL" id="JAPFQL010000040">
    <property type="protein sequence ID" value="MDC5697708.1"/>
    <property type="molecule type" value="Genomic_DNA"/>
</dbReference>